<dbReference type="InterPro" id="IPR025544">
    <property type="entry name" value="YhzD"/>
</dbReference>
<gene>
    <name evidence="1" type="ORF">OE104_08750</name>
</gene>
<dbReference type="Proteomes" id="UP001164718">
    <property type="component" value="Chromosome"/>
</dbReference>
<dbReference type="AlphaFoldDB" id="A0A9E8LSD9"/>
<organism evidence="1 2">
    <name type="scientific">Fervidibacillus albus</name>
    <dbReference type="NCBI Taxonomy" id="2980026"/>
    <lineage>
        <taxon>Bacteria</taxon>
        <taxon>Bacillati</taxon>
        <taxon>Bacillota</taxon>
        <taxon>Bacilli</taxon>
        <taxon>Bacillales</taxon>
        <taxon>Bacillaceae</taxon>
        <taxon>Fervidibacillus</taxon>
    </lineage>
</organism>
<name>A0A9E8LSD9_9BACI</name>
<dbReference type="RefSeq" id="WP_275416506.1">
    <property type="nucleotide sequence ID" value="NZ_CP106878.1"/>
</dbReference>
<dbReference type="KEGG" id="faf:OE104_08750"/>
<keyword evidence="2" id="KW-1185">Reference proteome</keyword>
<dbReference type="Pfam" id="PF14120">
    <property type="entry name" value="YhzD"/>
    <property type="match status" value="1"/>
</dbReference>
<proteinExistence type="predicted"/>
<protein>
    <submittedName>
        <fullName evidence="1">YhzD family protein</fullName>
    </submittedName>
</protein>
<evidence type="ECO:0000313" key="1">
    <source>
        <dbReference type="EMBL" id="WAA08725.1"/>
    </source>
</evidence>
<sequence length="61" mass="7008">MPIYYLTAFQKNGEKLLDQSIEAKNAEEAKKIGIKILEENKLSDQTYRLVSPEGQLLLFHV</sequence>
<evidence type="ECO:0000313" key="2">
    <source>
        <dbReference type="Proteomes" id="UP001164718"/>
    </source>
</evidence>
<reference evidence="1" key="1">
    <citation type="submission" date="2022-09" db="EMBL/GenBank/DDBJ databases">
        <title>Complete Genomes of Fervidibacillus albus and Fervidibacillus halotolerans isolated from tidal flat sediments.</title>
        <authorList>
            <person name="Kwon K.K."/>
            <person name="Yang S.-H."/>
            <person name="Park M.J."/>
            <person name="Oh H.-M."/>
        </authorList>
    </citation>
    <scope>NUCLEOTIDE SEQUENCE</scope>
    <source>
        <strain evidence="1">MEBiC13591</strain>
    </source>
</reference>
<dbReference type="EMBL" id="CP106878">
    <property type="protein sequence ID" value="WAA08725.1"/>
    <property type="molecule type" value="Genomic_DNA"/>
</dbReference>
<accession>A0A9E8LSD9</accession>